<accession>A0ACC1TC10</accession>
<evidence type="ECO:0000313" key="1">
    <source>
        <dbReference type="EMBL" id="KAJ3557650.1"/>
    </source>
</evidence>
<dbReference type="EMBL" id="JANHOG010000142">
    <property type="protein sequence ID" value="KAJ3557650.1"/>
    <property type="molecule type" value="Genomic_DNA"/>
</dbReference>
<reference evidence="1" key="1">
    <citation type="submission" date="2022-07" db="EMBL/GenBank/DDBJ databases">
        <title>Genome Sequence of Phlebia brevispora.</title>
        <authorList>
            <person name="Buettner E."/>
        </authorList>
    </citation>
    <scope>NUCLEOTIDE SEQUENCE</scope>
    <source>
        <strain evidence="1">MPL23</strain>
    </source>
</reference>
<protein>
    <submittedName>
        <fullName evidence="1">Uncharacterized protein</fullName>
    </submittedName>
</protein>
<organism evidence="1 2">
    <name type="scientific">Phlebia brevispora</name>
    <dbReference type="NCBI Taxonomy" id="194682"/>
    <lineage>
        <taxon>Eukaryota</taxon>
        <taxon>Fungi</taxon>
        <taxon>Dikarya</taxon>
        <taxon>Basidiomycota</taxon>
        <taxon>Agaricomycotina</taxon>
        <taxon>Agaricomycetes</taxon>
        <taxon>Polyporales</taxon>
        <taxon>Meruliaceae</taxon>
        <taxon>Phlebia</taxon>
    </lineage>
</organism>
<gene>
    <name evidence="1" type="ORF">NM688_g1363</name>
</gene>
<evidence type="ECO:0000313" key="2">
    <source>
        <dbReference type="Proteomes" id="UP001148662"/>
    </source>
</evidence>
<proteinExistence type="predicted"/>
<keyword evidence="2" id="KW-1185">Reference proteome</keyword>
<dbReference type="Proteomes" id="UP001148662">
    <property type="component" value="Unassembled WGS sequence"/>
</dbReference>
<sequence>MEVSLSDLPAGLQRGWGCAERVTIPLRHLTDEDRPHKRSIFDIDPVPPLPEPEPLPPLQEPVAFALPPTRSGRIRRPPKAFEDMVPSATPRQLEYKQAASLLPPPPDPSPEPQIAQHDPSPIPEDPRLKSWYETEPDAFGFFRKYHTKPVRDMDDEASPDPLTDSRNIARTSSEKLPEPDPLRSWGSTISKQIKSSVDWFAPFLNVTIFRLMYWVYTGSTSKSTGEIDRLVNEVLLSDDFDREHLRGFSMRREETRLDKAIRTVDYLTGDGWIKDSVKISMPKERVSHASMDAVPTTTVEGVWRREIIPVCEGICKDKVLACQRHFNAFEQWHRDPDTGKEQRIHSEIYTSDAMLEEEAKIRAMPRNPADDPKVEYFVMPLILYSDGTALTSFGTASLWTGYMHDAGLSKEIRCKANSFAAHHIAYIPSLPKDIQDRYKAVHGQPLSKDVLKLMKTDLVHVIWLIMLNPKLMEAYLNGLLVECGDEILRRMFIRFFLYCSDYPERVLMLCLKFLANCPCPNCYTLKKHVPQMGLPLDMKRRAHKRVDNASLQADIAKVRDAIFLKGAAVNGALAKALLNDRSLLPSRSAFSIRLAFTGFNVYSMFAPDMLHTFELGVWRTVFIHILRVLNGLDKKLLAELDHRFRRVLTFGNDTIRRFTDNVSELKKLAARDYEDILQCIIPCIEGLLLAPLERVVMDMLWYLLLWHAMGKLRMHTEPTIKILERVTTDLGKAVRAFARKSKSISTYELHRESEARKRRELANQKSGQNTSGKATNNERRIKHLNLKTFKWHDLPHTAEFIRRFGMTENYSTQWQREAEAGKSSPTQEIHPVAQTEDPQPKRLGRPRKEAYFGFEDGETEDLLPVRFDVHHQIGEGQRFREDLRTLVAKNPDDRALQNFIPDLLDHFLVRILGNKFNGEEHSFTNEQRSHVRIAANRIYRHQVMCVNYTTYDARRDQDSVNPRTHADIMLLNPGEDDLPEDKRHPYWYARVYGIFHANVQYLGPEGRWPEPRRMEFLWVRWFGRDLSAPCGFAARRLPRVGFVDGEDSDWFGFLDPSLVIRGVHLIPAFHFDKFNTDDVQIVKSALERARSGDDQSDYRHYYMDIFVDRDMIMRYLGGGIGHLHLRGILSILDALNAILGDGCSSLDEDDEMEDAEDEEEDGFEDEMNEEDFDEEDDMFADESDDEDAGNEAEIEEQEEDHTEA</sequence>
<comment type="caution">
    <text evidence="1">The sequence shown here is derived from an EMBL/GenBank/DDBJ whole genome shotgun (WGS) entry which is preliminary data.</text>
</comment>
<name>A0ACC1TC10_9APHY</name>